<proteinExistence type="predicted"/>
<protein>
    <submittedName>
        <fullName evidence="1">Uncharacterized protein</fullName>
    </submittedName>
</protein>
<evidence type="ECO:0000313" key="1">
    <source>
        <dbReference type="EMBL" id="KIK16008.1"/>
    </source>
</evidence>
<organism evidence="1 2">
    <name type="scientific">Pisolithus microcarpus 441</name>
    <dbReference type="NCBI Taxonomy" id="765257"/>
    <lineage>
        <taxon>Eukaryota</taxon>
        <taxon>Fungi</taxon>
        <taxon>Dikarya</taxon>
        <taxon>Basidiomycota</taxon>
        <taxon>Agaricomycotina</taxon>
        <taxon>Agaricomycetes</taxon>
        <taxon>Agaricomycetidae</taxon>
        <taxon>Boletales</taxon>
        <taxon>Sclerodermatineae</taxon>
        <taxon>Pisolithaceae</taxon>
        <taxon>Pisolithus</taxon>
    </lineage>
</organism>
<reference evidence="1 2" key="1">
    <citation type="submission" date="2014-04" db="EMBL/GenBank/DDBJ databases">
        <authorList>
            <consortium name="DOE Joint Genome Institute"/>
            <person name="Kuo A."/>
            <person name="Kohler A."/>
            <person name="Costa M.D."/>
            <person name="Nagy L.G."/>
            <person name="Floudas D."/>
            <person name="Copeland A."/>
            <person name="Barry K.W."/>
            <person name="Cichocki N."/>
            <person name="Veneault-Fourrey C."/>
            <person name="LaButti K."/>
            <person name="Lindquist E.A."/>
            <person name="Lipzen A."/>
            <person name="Lundell T."/>
            <person name="Morin E."/>
            <person name="Murat C."/>
            <person name="Sun H."/>
            <person name="Tunlid A."/>
            <person name="Henrissat B."/>
            <person name="Grigoriev I.V."/>
            <person name="Hibbett D.S."/>
            <person name="Martin F."/>
            <person name="Nordberg H.P."/>
            <person name="Cantor M.N."/>
            <person name="Hua S.X."/>
        </authorList>
    </citation>
    <scope>NUCLEOTIDE SEQUENCE [LARGE SCALE GENOMIC DNA]</scope>
    <source>
        <strain evidence="1 2">441</strain>
    </source>
</reference>
<dbReference type="EMBL" id="KN833869">
    <property type="protein sequence ID" value="KIK16008.1"/>
    <property type="molecule type" value="Genomic_DNA"/>
</dbReference>
<evidence type="ECO:0000313" key="2">
    <source>
        <dbReference type="Proteomes" id="UP000054018"/>
    </source>
</evidence>
<sequence>MILCTCRGSSNILECYASFRRVFQRRAPRSRMIGYLLRHFARWAARAHSYSDPRRIQYDMLAIHLVQRSTPSISSSYYNPDTLLEPRGGCSISPVTIVGGLRNVLPSSVRDGALSRQEIPVDIAEGILLVESLTDDLKCLFRADFVGSN</sequence>
<dbReference type="Proteomes" id="UP000054018">
    <property type="component" value="Unassembled WGS sequence"/>
</dbReference>
<name>A0A0C9Z847_9AGAM</name>
<keyword evidence="2" id="KW-1185">Reference proteome</keyword>
<dbReference type="AlphaFoldDB" id="A0A0C9Z847"/>
<gene>
    <name evidence="1" type="ORF">PISMIDRAFT_279883</name>
</gene>
<dbReference type="HOGENOM" id="CLU_1750420_0_0_1"/>
<accession>A0A0C9Z847</accession>
<reference evidence="2" key="2">
    <citation type="submission" date="2015-01" db="EMBL/GenBank/DDBJ databases">
        <title>Evolutionary Origins and Diversification of the Mycorrhizal Mutualists.</title>
        <authorList>
            <consortium name="DOE Joint Genome Institute"/>
            <consortium name="Mycorrhizal Genomics Consortium"/>
            <person name="Kohler A."/>
            <person name="Kuo A."/>
            <person name="Nagy L.G."/>
            <person name="Floudas D."/>
            <person name="Copeland A."/>
            <person name="Barry K.W."/>
            <person name="Cichocki N."/>
            <person name="Veneault-Fourrey C."/>
            <person name="LaButti K."/>
            <person name="Lindquist E.A."/>
            <person name="Lipzen A."/>
            <person name="Lundell T."/>
            <person name="Morin E."/>
            <person name="Murat C."/>
            <person name="Riley R."/>
            <person name="Ohm R."/>
            <person name="Sun H."/>
            <person name="Tunlid A."/>
            <person name="Henrissat B."/>
            <person name="Grigoriev I.V."/>
            <person name="Hibbett D.S."/>
            <person name="Martin F."/>
        </authorList>
    </citation>
    <scope>NUCLEOTIDE SEQUENCE [LARGE SCALE GENOMIC DNA]</scope>
    <source>
        <strain evidence="2">441</strain>
    </source>
</reference>